<proteinExistence type="predicted"/>
<evidence type="ECO:0000313" key="3">
    <source>
        <dbReference type="WBParaSite" id="nRc.2.0.1.t27569-RA"/>
    </source>
</evidence>
<keyword evidence="1" id="KW-0812">Transmembrane</keyword>
<accession>A0A915JMW6</accession>
<keyword evidence="1" id="KW-0472">Membrane</keyword>
<dbReference type="Proteomes" id="UP000887565">
    <property type="component" value="Unplaced"/>
</dbReference>
<protein>
    <submittedName>
        <fullName evidence="3">Uncharacterized protein</fullName>
    </submittedName>
</protein>
<feature type="transmembrane region" description="Helical" evidence="1">
    <location>
        <begin position="188"/>
        <end position="206"/>
    </location>
</feature>
<feature type="transmembrane region" description="Helical" evidence="1">
    <location>
        <begin position="240"/>
        <end position="264"/>
    </location>
</feature>
<keyword evidence="2" id="KW-1185">Reference proteome</keyword>
<evidence type="ECO:0000256" key="1">
    <source>
        <dbReference type="SAM" id="Phobius"/>
    </source>
</evidence>
<reference evidence="3" key="1">
    <citation type="submission" date="2022-11" db="UniProtKB">
        <authorList>
            <consortium name="WormBaseParasite"/>
        </authorList>
    </citation>
    <scope>IDENTIFICATION</scope>
</reference>
<dbReference type="AlphaFoldDB" id="A0A915JMW6"/>
<sequence>MDHLTTREAVVCITLERFVNSSVYTLFKNRFTKIAGCTLASQARILKNCLSPVNTDNVAADIVEFGSLINKICIPFLSFKPIPKCYSQSEKMALEKLDSVGHKQTDDPNIRVNQRLVINVILCSALPQELQPIIKGFRRMATPYTINSLSIFLPDYTKNMRTWKATVYIQYSNFFSGRKIRTSLSSRFNLPSTAAPTVSVVVPAPVLVPAAFFLTSAFLLATAFLLTSTFFLAAAFFSAALFAAAAVSTVIPAIVVIVPIPLAFDQMVRNLTFVFVYNEGL</sequence>
<dbReference type="WBParaSite" id="nRc.2.0.1.t27569-RA">
    <property type="protein sequence ID" value="nRc.2.0.1.t27569-RA"/>
    <property type="gene ID" value="nRc.2.0.1.g27569"/>
</dbReference>
<evidence type="ECO:0000313" key="2">
    <source>
        <dbReference type="Proteomes" id="UP000887565"/>
    </source>
</evidence>
<organism evidence="2 3">
    <name type="scientific">Romanomermis culicivorax</name>
    <name type="common">Nematode worm</name>
    <dbReference type="NCBI Taxonomy" id="13658"/>
    <lineage>
        <taxon>Eukaryota</taxon>
        <taxon>Metazoa</taxon>
        <taxon>Ecdysozoa</taxon>
        <taxon>Nematoda</taxon>
        <taxon>Enoplea</taxon>
        <taxon>Dorylaimia</taxon>
        <taxon>Mermithida</taxon>
        <taxon>Mermithoidea</taxon>
        <taxon>Mermithidae</taxon>
        <taxon>Romanomermis</taxon>
    </lineage>
</organism>
<keyword evidence="1" id="KW-1133">Transmembrane helix</keyword>
<name>A0A915JMW6_ROMCU</name>
<feature type="transmembrane region" description="Helical" evidence="1">
    <location>
        <begin position="212"/>
        <end position="233"/>
    </location>
</feature>